<dbReference type="InterPro" id="IPR052155">
    <property type="entry name" value="Biofilm_reg_signaling"/>
</dbReference>
<dbReference type="Pfam" id="PF00563">
    <property type="entry name" value="EAL"/>
    <property type="match status" value="1"/>
</dbReference>
<dbReference type="InterPro" id="IPR029787">
    <property type="entry name" value="Nucleotide_cyclase"/>
</dbReference>
<name>A0A418VIA1_RHOPL</name>
<comment type="caution">
    <text evidence="4">The sequence shown here is derived from an EMBL/GenBank/DDBJ whole genome shotgun (WGS) entry which is preliminary data.</text>
</comment>
<dbReference type="AlphaFoldDB" id="A0A418VIA1"/>
<evidence type="ECO:0000259" key="3">
    <source>
        <dbReference type="PROSITE" id="PS50887"/>
    </source>
</evidence>
<feature type="domain" description="PAC" evidence="1">
    <location>
        <begin position="224"/>
        <end position="276"/>
    </location>
</feature>
<protein>
    <submittedName>
        <fullName evidence="4">EAL domain-containing protein</fullName>
    </submittedName>
</protein>
<evidence type="ECO:0000313" key="5">
    <source>
        <dbReference type="Proteomes" id="UP000285523"/>
    </source>
</evidence>
<dbReference type="InterPro" id="IPR000700">
    <property type="entry name" value="PAS-assoc_C"/>
</dbReference>
<dbReference type="CDD" id="cd01948">
    <property type="entry name" value="EAL"/>
    <property type="match status" value="1"/>
</dbReference>
<dbReference type="InterPro" id="IPR035965">
    <property type="entry name" value="PAS-like_dom_sf"/>
</dbReference>
<dbReference type="RefSeq" id="WP_119856142.1">
    <property type="nucleotide sequence ID" value="NZ_QYYD01000007.1"/>
</dbReference>
<accession>A0A418VIA1</accession>
<dbReference type="EMBL" id="QYYD01000007">
    <property type="protein sequence ID" value="RJF75813.1"/>
    <property type="molecule type" value="Genomic_DNA"/>
</dbReference>
<organism evidence="4 5">
    <name type="scientific">Rhodopseudomonas palustris</name>
    <dbReference type="NCBI Taxonomy" id="1076"/>
    <lineage>
        <taxon>Bacteria</taxon>
        <taxon>Pseudomonadati</taxon>
        <taxon>Pseudomonadota</taxon>
        <taxon>Alphaproteobacteria</taxon>
        <taxon>Hyphomicrobiales</taxon>
        <taxon>Nitrobacteraceae</taxon>
        <taxon>Rhodopseudomonas</taxon>
    </lineage>
</organism>
<dbReference type="OrthoDB" id="9814202at2"/>
<dbReference type="InterPro" id="IPR000160">
    <property type="entry name" value="GGDEF_dom"/>
</dbReference>
<dbReference type="SUPFAM" id="SSF141868">
    <property type="entry name" value="EAL domain-like"/>
    <property type="match status" value="1"/>
</dbReference>
<dbReference type="InterPro" id="IPR001633">
    <property type="entry name" value="EAL_dom"/>
</dbReference>
<dbReference type="SUPFAM" id="SSF55073">
    <property type="entry name" value="Nucleotide cyclase"/>
    <property type="match status" value="1"/>
</dbReference>
<feature type="domain" description="GGDEF" evidence="3">
    <location>
        <begin position="434"/>
        <end position="568"/>
    </location>
</feature>
<dbReference type="InterPro" id="IPR035919">
    <property type="entry name" value="EAL_sf"/>
</dbReference>
<dbReference type="Pfam" id="PF00990">
    <property type="entry name" value="GGDEF"/>
    <property type="match status" value="1"/>
</dbReference>
<gene>
    <name evidence="4" type="ORF">D4Q52_08660</name>
</gene>
<evidence type="ECO:0000259" key="2">
    <source>
        <dbReference type="PROSITE" id="PS50883"/>
    </source>
</evidence>
<dbReference type="SUPFAM" id="SSF55785">
    <property type="entry name" value="PYP-like sensor domain (PAS domain)"/>
    <property type="match status" value="3"/>
</dbReference>
<proteinExistence type="predicted"/>
<dbReference type="PROSITE" id="PS50113">
    <property type="entry name" value="PAC"/>
    <property type="match status" value="3"/>
</dbReference>
<evidence type="ECO:0000259" key="1">
    <source>
        <dbReference type="PROSITE" id="PS50113"/>
    </source>
</evidence>
<dbReference type="InterPro" id="IPR001610">
    <property type="entry name" value="PAC"/>
</dbReference>
<feature type="domain" description="PAC" evidence="1">
    <location>
        <begin position="352"/>
        <end position="403"/>
    </location>
</feature>
<dbReference type="Proteomes" id="UP000285523">
    <property type="component" value="Unassembled WGS sequence"/>
</dbReference>
<dbReference type="InterPro" id="IPR000014">
    <property type="entry name" value="PAS"/>
</dbReference>
<dbReference type="CDD" id="cd01949">
    <property type="entry name" value="GGDEF"/>
    <property type="match status" value="1"/>
</dbReference>
<sequence>MAVRGVSLRQPSARDARGWNQESSLRRAMRLARIAYWESYSAAAVNFWMSPDFAALYETPPLDEFAPVAAPHNRHLIDSRDVLQAGYVACWAEGRPFAIETKLLQADGRQLDCVVHGEPEFDSDGQVRRVFGIVRDITSETSALRLLAKSEQRLADFVSTASDWCWESGPDHRLLPYPKSLDGNAALLTVASGGRARWELSYAPEEEVSMAGHRADMEARRPFRDFVYTSIGNDGSRISISTSGKPIFAEDGSFLGYRGTASDITQLEAARALLDQRTRALEEAHRLGKIGTWHHRLDTGRTVWSAELYQLLGLDPDALEPTYENTISFFLGDDARRLLKLQGRVLRSSTTEAADIRIRHADGAPRDLAIICKAEVVGGKIIGLIGTAQDVTDRKEAERRLEQLAYTDPLTGLANRALFKRKLADLFESPTSADGHALYLIDLDRFKEVNDSLGHSTGDSLLIHVAGVLRQQLGPQAFIARIGGDEFAVLADSRCAPDEAPLDLADRLIANLSVPVELAEGEACIGATIGVAVLPEHGATAEKASRNADLALYMAKESGRGRAQLFEPIYAEAVDQRLDLGRRLRHAVESGGLTTHFQPQIDLKTGRVSGFEALLRWSHPERGPISPSEFIPIAESTGLIVELGHWVLRDACRQMRVWLDAGWPRRTISVNVSPAQIWNGDFEKVVATVLAETGLPAELLCLELTESLFVDHTKQKVSQTLAALSKLGIRLALDDFGSGYSSLGYLTRLPFNCLKIDRTFVAGIATVPEKRKLLGGIIALAHGLGMCVVAEGAELAEEVDLLTMFDCDFVQGYVFAKPVAADQAVGVAGEIERERGLATARSRARRAAVPTEI</sequence>
<dbReference type="Gene3D" id="3.20.20.450">
    <property type="entry name" value="EAL domain"/>
    <property type="match status" value="1"/>
</dbReference>
<dbReference type="PANTHER" id="PTHR44757">
    <property type="entry name" value="DIGUANYLATE CYCLASE DGCP"/>
    <property type="match status" value="1"/>
</dbReference>
<dbReference type="Gene3D" id="3.30.70.270">
    <property type="match status" value="1"/>
</dbReference>
<dbReference type="SMART" id="SM00086">
    <property type="entry name" value="PAC"/>
    <property type="match status" value="3"/>
</dbReference>
<reference evidence="4 5" key="1">
    <citation type="submission" date="2018-09" db="EMBL/GenBank/DDBJ databases">
        <title>Draft genome sequence of Rhodopseudomonas palustris 2.1.18.</title>
        <authorList>
            <person name="Robertson S.L."/>
            <person name="Meyer T.E."/>
            <person name="Kyndt J.A."/>
        </authorList>
    </citation>
    <scope>NUCLEOTIDE SEQUENCE [LARGE SCALE GENOMIC DNA]</scope>
    <source>
        <strain evidence="4 5">2.1.18</strain>
    </source>
</reference>
<dbReference type="InterPro" id="IPR043128">
    <property type="entry name" value="Rev_trsase/Diguanyl_cyclase"/>
</dbReference>
<feature type="domain" description="EAL" evidence="2">
    <location>
        <begin position="577"/>
        <end position="832"/>
    </location>
</feature>
<dbReference type="PROSITE" id="PS50883">
    <property type="entry name" value="EAL"/>
    <property type="match status" value="1"/>
</dbReference>
<dbReference type="PANTHER" id="PTHR44757:SF2">
    <property type="entry name" value="BIOFILM ARCHITECTURE MAINTENANCE PROTEIN MBAA"/>
    <property type="match status" value="1"/>
</dbReference>
<dbReference type="SMART" id="SM00052">
    <property type="entry name" value="EAL"/>
    <property type="match status" value="1"/>
</dbReference>
<dbReference type="SMART" id="SM00267">
    <property type="entry name" value="GGDEF"/>
    <property type="match status" value="1"/>
</dbReference>
<evidence type="ECO:0000313" key="4">
    <source>
        <dbReference type="EMBL" id="RJF75813.1"/>
    </source>
</evidence>
<dbReference type="PROSITE" id="PS50887">
    <property type="entry name" value="GGDEF"/>
    <property type="match status" value="1"/>
</dbReference>
<dbReference type="Gene3D" id="3.30.450.20">
    <property type="entry name" value="PAS domain"/>
    <property type="match status" value="3"/>
</dbReference>
<feature type="domain" description="PAC" evidence="1">
    <location>
        <begin position="97"/>
        <end position="149"/>
    </location>
</feature>
<dbReference type="NCBIfam" id="TIGR00254">
    <property type="entry name" value="GGDEF"/>
    <property type="match status" value="1"/>
</dbReference>
<dbReference type="Pfam" id="PF13426">
    <property type="entry name" value="PAS_9"/>
    <property type="match status" value="2"/>
</dbReference>